<protein>
    <recommendedName>
        <fullName evidence="4">Reverse transcriptase domain-containing protein</fullName>
    </recommendedName>
</protein>
<evidence type="ECO:0000313" key="2">
    <source>
        <dbReference type="EMBL" id="KAL0185452.1"/>
    </source>
</evidence>
<feature type="compositionally biased region" description="Basic and acidic residues" evidence="1">
    <location>
        <begin position="314"/>
        <end position="329"/>
    </location>
</feature>
<reference evidence="2 3" key="1">
    <citation type="submission" date="2024-05" db="EMBL/GenBank/DDBJ databases">
        <title>Genome sequencing and assembly of Indian major carp, Cirrhinus mrigala (Hamilton, 1822).</title>
        <authorList>
            <person name="Mohindra V."/>
            <person name="Chowdhury L.M."/>
            <person name="Lal K."/>
            <person name="Jena J.K."/>
        </authorList>
    </citation>
    <scope>NUCLEOTIDE SEQUENCE [LARGE SCALE GENOMIC DNA]</scope>
    <source>
        <strain evidence="2">CM1030</strain>
        <tissue evidence="2">Blood</tissue>
    </source>
</reference>
<proteinExistence type="predicted"/>
<comment type="caution">
    <text evidence="2">The sequence shown here is derived from an EMBL/GenBank/DDBJ whole genome shotgun (WGS) entry which is preliminary data.</text>
</comment>
<feature type="non-terminal residue" evidence="2">
    <location>
        <position position="1"/>
    </location>
</feature>
<feature type="region of interest" description="Disordered" evidence="1">
    <location>
        <begin position="314"/>
        <end position="357"/>
    </location>
</feature>
<dbReference type="PANTHER" id="PTHR33050:SF7">
    <property type="entry name" value="RIBONUCLEASE H"/>
    <property type="match status" value="1"/>
</dbReference>
<accession>A0ABD0QGU9</accession>
<dbReference type="PANTHER" id="PTHR33050">
    <property type="entry name" value="REVERSE TRANSCRIPTASE DOMAIN-CONTAINING PROTEIN"/>
    <property type="match status" value="1"/>
</dbReference>
<name>A0ABD0QGU9_CIRMR</name>
<sequence length="464" mass="50261">VTIQDADNETHLSCLRHQDWFAAVDLEDAYFHVSILPRHRPVLRFAVKVGHISTTGQLGKEQTLPCAEDLFSQFGAGFGQQVGTPHERACPVGAELSELVQTQDGSPPLLFQRLLGHMAAAAAVTPLGLLHMRPLQHWLYGRIPRWAWHHGTFRAGASLECRHPNSPWSDHVFYGPLCPWVSQDLDCSGNSLPRVARNAFGAASVSPVLRDKHVPIRTDNVPTVAYITGRVVCASVIATRPPSPPVESDAAQIAAGRSHSGRAESCGRCASRQVRLFPSESPCTDSVQGQGGWGAGLLGCALLAHQDLVCRPHAPRDSPSLRDSPEEGRSFSGDGHNLAPASRPLEPPYGASGRDSAQLTGLPQAVINTITQARAPSTRQAYALKWGLFADWRSSCQEDLQRCSVSVVLSFRQDKVGAEAVPLHFTSLCGGHRCIPWCIDGLSLRKHHLIARLARTSLPLGFPP</sequence>
<dbReference type="InterPro" id="IPR052055">
    <property type="entry name" value="Hepadnavirus_pol/RT"/>
</dbReference>
<dbReference type="EMBL" id="JAMKFB020000009">
    <property type="protein sequence ID" value="KAL0185452.1"/>
    <property type="molecule type" value="Genomic_DNA"/>
</dbReference>
<feature type="region of interest" description="Disordered" evidence="1">
    <location>
        <begin position="241"/>
        <end position="264"/>
    </location>
</feature>
<organism evidence="2 3">
    <name type="scientific">Cirrhinus mrigala</name>
    <name type="common">Mrigala</name>
    <dbReference type="NCBI Taxonomy" id="683832"/>
    <lineage>
        <taxon>Eukaryota</taxon>
        <taxon>Metazoa</taxon>
        <taxon>Chordata</taxon>
        <taxon>Craniata</taxon>
        <taxon>Vertebrata</taxon>
        <taxon>Euteleostomi</taxon>
        <taxon>Actinopterygii</taxon>
        <taxon>Neopterygii</taxon>
        <taxon>Teleostei</taxon>
        <taxon>Ostariophysi</taxon>
        <taxon>Cypriniformes</taxon>
        <taxon>Cyprinidae</taxon>
        <taxon>Labeoninae</taxon>
        <taxon>Labeonini</taxon>
        <taxon>Cirrhinus</taxon>
    </lineage>
</organism>
<gene>
    <name evidence="2" type="ORF">M9458_021149</name>
</gene>
<evidence type="ECO:0000256" key="1">
    <source>
        <dbReference type="SAM" id="MobiDB-lite"/>
    </source>
</evidence>
<dbReference type="Proteomes" id="UP001529510">
    <property type="component" value="Unassembled WGS sequence"/>
</dbReference>
<evidence type="ECO:0000313" key="3">
    <source>
        <dbReference type="Proteomes" id="UP001529510"/>
    </source>
</evidence>
<feature type="non-terminal residue" evidence="2">
    <location>
        <position position="464"/>
    </location>
</feature>
<dbReference type="AlphaFoldDB" id="A0ABD0QGU9"/>
<evidence type="ECO:0008006" key="4">
    <source>
        <dbReference type="Google" id="ProtNLM"/>
    </source>
</evidence>
<keyword evidence="3" id="KW-1185">Reference proteome</keyword>